<organism evidence="1 2">
    <name type="scientific">Auriscalpium vulgare</name>
    <dbReference type="NCBI Taxonomy" id="40419"/>
    <lineage>
        <taxon>Eukaryota</taxon>
        <taxon>Fungi</taxon>
        <taxon>Dikarya</taxon>
        <taxon>Basidiomycota</taxon>
        <taxon>Agaricomycotina</taxon>
        <taxon>Agaricomycetes</taxon>
        <taxon>Russulales</taxon>
        <taxon>Auriscalpiaceae</taxon>
        <taxon>Auriscalpium</taxon>
    </lineage>
</organism>
<reference evidence="1" key="1">
    <citation type="submission" date="2021-02" db="EMBL/GenBank/DDBJ databases">
        <authorList>
            <consortium name="DOE Joint Genome Institute"/>
            <person name="Ahrendt S."/>
            <person name="Looney B.P."/>
            <person name="Miyauchi S."/>
            <person name="Morin E."/>
            <person name="Drula E."/>
            <person name="Courty P.E."/>
            <person name="Chicoki N."/>
            <person name="Fauchery L."/>
            <person name="Kohler A."/>
            <person name="Kuo A."/>
            <person name="Labutti K."/>
            <person name="Pangilinan J."/>
            <person name="Lipzen A."/>
            <person name="Riley R."/>
            <person name="Andreopoulos W."/>
            <person name="He G."/>
            <person name="Johnson J."/>
            <person name="Barry K.W."/>
            <person name="Grigoriev I.V."/>
            <person name="Nagy L."/>
            <person name="Hibbett D."/>
            <person name="Henrissat B."/>
            <person name="Matheny P.B."/>
            <person name="Labbe J."/>
            <person name="Martin F."/>
        </authorList>
    </citation>
    <scope>NUCLEOTIDE SEQUENCE</scope>
    <source>
        <strain evidence="1">FP105234-sp</strain>
    </source>
</reference>
<dbReference type="Proteomes" id="UP000814033">
    <property type="component" value="Unassembled WGS sequence"/>
</dbReference>
<evidence type="ECO:0000313" key="2">
    <source>
        <dbReference type="Proteomes" id="UP000814033"/>
    </source>
</evidence>
<sequence>MSAALYALLRSSSQPCAHCCLMRCRVVVADPHAPPRTDLFCAGDGKPDPDGRQQDPSMWELLVAREWAADDWAAPTPQVIAHSHSCARRAQSSRCSPRSRLPATARASPCAPNAGGARLVSFNEWGECALQRVAWQRWGGLVCPSALKGRAECEVSMQGSRRRQRNARARVVELFRLCAGLCTRLRRTVIVYSSSSATSESASPAGTPRSVLLWWYRA</sequence>
<comment type="caution">
    <text evidence="1">The sequence shown here is derived from an EMBL/GenBank/DDBJ whole genome shotgun (WGS) entry which is preliminary data.</text>
</comment>
<evidence type="ECO:0000313" key="1">
    <source>
        <dbReference type="EMBL" id="KAI0037884.1"/>
    </source>
</evidence>
<gene>
    <name evidence="1" type="ORF">FA95DRAFT_1349004</name>
</gene>
<name>A0ACB8R182_9AGAM</name>
<reference evidence="1" key="2">
    <citation type="journal article" date="2022" name="New Phytol.">
        <title>Evolutionary transition to the ectomycorrhizal habit in the genomes of a hyperdiverse lineage of mushroom-forming fungi.</title>
        <authorList>
            <person name="Looney B."/>
            <person name="Miyauchi S."/>
            <person name="Morin E."/>
            <person name="Drula E."/>
            <person name="Courty P.E."/>
            <person name="Kohler A."/>
            <person name="Kuo A."/>
            <person name="LaButti K."/>
            <person name="Pangilinan J."/>
            <person name="Lipzen A."/>
            <person name="Riley R."/>
            <person name="Andreopoulos W."/>
            <person name="He G."/>
            <person name="Johnson J."/>
            <person name="Nolan M."/>
            <person name="Tritt A."/>
            <person name="Barry K.W."/>
            <person name="Grigoriev I.V."/>
            <person name="Nagy L.G."/>
            <person name="Hibbett D."/>
            <person name="Henrissat B."/>
            <person name="Matheny P.B."/>
            <person name="Labbe J."/>
            <person name="Martin F.M."/>
        </authorList>
    </citation>
    <scope>NUCLEOTIDE SEQUENCE</scope>
    <source>
        <strain evidence="1">FP105234-sp</strain>
    </source>
</reference>
<proteinExistence type="predicted"/>
<dbReference type="EMBL" id="MU276675">
    <property type="protein sequence ID" value="KAI0037884.1"/>
    <property type="molecule type" value="Genomic_DNA"/>
</dbReference>
<keyword evidence="2" id="KW-1185">Reference proteome</keyword>
<accession>A0ACB8R182</accession>
<protein>
    <submittedName>
        <fullName evidence="1">Uncharacterized protein</fullName>
    </submittedName>
</protein>